<reference evidence="3" key="1">
    <citation type="submission" date="2019-09" db="EMBL/GenBank/DDBJ databases">
        <authorList>
            <person name="Teo W.F.A."/>
            <person name="Duangmal K."/>
        </authorList>
    </citation>
    <scope>NUCLEOTIDE SEQUENCE [LARGE SCALE GENOMIC DNA]</scope>
    <source>
        <strain evidence="3">K81G1</strain>
    </source>
</reference>
<name>A0A5N0UWY7_9PSEU</name>
<dbReference type="GO" id="GO:0016491">
    <property type="term" value="F:oxidoreductase activity"/>
    <property type="evidence" value="ECO:0007669"/>
    <property type="project" value="UniProtKB-KW"/>
</dbReference>
<keyword evidence="4" id="KW-1185">Reference proteome</keyword>
<dbReference type="InterPro" id="IPR002347">
    <property type="entry name" value="SDR_fam"/>
</dbReference>
<gene>
    <name evidence="3" type="ORF">FPZ12_024445</name>
</gene>
<evidence type="ECO:0000313" key="4">
    <source>
        <dbReference type="Proteomes" id="UP000319769"/>
    </source>
</evidence>
<dbReference type="EMBL" id="VMNW02000039">
    <property type="protein sequence ID" value="KAA9157791.1"/>
    <property type="molecule type" value="Genomic_DNA"/>
</dbReference>
<proteinExistence type="inferred from homology"/>
<dbReference type="OrthoDB" id="9804774at2"/>
<evidence type="ECO:0000256" key="1">
    <source>
        <dbReference type="ARBA" id="ARBA00006484"/>
    </source>
</evidence>
<comment type="similarity">
    <text evidence="1">Belongs to the short-chain dehydrogenases/reductases (SDR) family.</text>
</comment>
<dbReference type="CDD" id="cd05233">
    <property type="entry name" value="SDR_c"/>
    <property type="match status" value="1"/>
</dbReference>
<comment type="caution">
    <text evidence="3">The sequence shown here is derived from an EMBL/GenBank/DDBJ whole genome shotgun (WGS) entry which is preliminary data.</text>
</comment>
<dbReference type="Pfam" id="PF13561">
    <property type="entry name" value="adh_short_C2"/>
    <property type="match status" value="1"/>
</dbReference>
<accession>A0A5N0UWY7</accession>
<keyword evidence="2" id="KW-0560">Oxidoreductase</keyword>
<evidence type="ECO:0000313" key="3">
    <source>
        <dbReference type="EMBL" id="KAA9157791.1"/>
    </source>
</evidence>
<dbReference type="PRINTS" id="PR00081">
    <property type="entry name" value="GDHRDH"/>
</dbReference>
<organism evidence="3 4">
    <name type="scientific">Amycolatopsis acidicola</name>
    <dbReference type="NCBI Taxonomy" id="2596893"/>
    <lineage>
        <taxon>Bacteria</taxon>
        <taxon>Bacillati</taxon>
        <taxon>Actinomycetota</taxon>
        <taxon>Actinomycetes</taxon>
        <taxon>Pseudonocardiales</taxon>
        <taxon>Pseudonocardiaceae</taxon>
        <taxon>Amycolatopsis</taxon>
    </lineage>
</organism>
<evidence type="ECO:0000256" key="2">
    <source>
        <dbReference type="ARBA" id="ARBA00023002"/>
    </source>
</evidence>
<dbReference type="InterPro" id="IPR036291">
    <property type="entry name" value="NAD(P)-bd_dom_sf"/>
</dbReference>
<dbReference type="SUPFAM" id="SSF51735">
    <property type="entry name" value="NAD(P)-binding Rossmann-fold domains"/>
    <property type="match status" value="1"/>
</dbReference>
<sequence>MSEELDFTGRTILVTGSGRNIGRAIILEFARRGANVVINARSNKDEAAAVEEEARRLGAGTLVVMGDASERSTIDEIKVRAEEKFGRVDMYVSNAATRLYKTFFEIDDEDWHYYLNQQLSSAWYLAKAFVPGMREAGWGRIIHINGNDGVRGGWERIPHSVAKGGLRTLTRSLASGLGEFGITVNEIYPGFVATERDPKTHPEVTDDHTARRLSRLPLRRQPRPDELAWACAFLCSPRSGAITSASLSLDGGEMWVQAR</sequence>
<dbReference type="InterPro" id="IPR050259">
    <property type="entry name" value="SDR"/>
</dbReference>
<dbReference type="Proteomes" id="UP000319769">
    <property type="component" value="Unassembled WGS sequence"/>
</dbReference>
<dbReference type="RefSeq" id="WP_144757739.1">
    <property type="nucleotide sequence ID" value="NZ_VMNW02000039.1"/>
</dbReference>
<dbReference type="AlphaFoldDB" id="A0A5N0UWY7"/>
<protein>
    <submittedName>
        <fullName evidence="3">SDR family oxidoreductase</fullName>
    </submittedName>
</protein>
<dbReference type="FunFam" id="3.40.50.720:FF:000084">
    <property type="entry name" value="Short-chain dehydrogenase reductase"/>
    <property type="match status" value="1"/>
</dbReference>
<dbReference type="PANTHER" id="PTHR42879:SF2">
    <property type="entry name" value="3-OXOACYL-[ACYL-CARRIER-PROTEIN] REDUCTASE FABG"/>
    <property type="match status" value="1"/>
</dbReference>
<dbReference type="Gene3D" id="3.40.50.720">
    <property type="entry name" value="NAD(P)-binding Rossmann-like Domain"/>
    <property type="match status" value="1"/>
</dbReference>
<dbReference type="PANTHER" id="PTHR42879">
    <property type="entry name" value="3-OXOACYL-(ACYL-CARRIER-PROTEIN) REDUCTASE"/>
    <property type="match status" value="1"/>
</dbReference>